<feature type="domain" description="DUF4397" evidence="2">
    <location>
        <begin position="35"/>
        <end position="140"/>
    </location>
</feature>
<feature type="signal peptide" evidence="1">
    <location>
        <begin position="1"/>
        <end position="19"/>
    </location>
</feature>
<reference evidence="3 4" key="1">
    <citation type="submission" date="2020-04" db="EMBL/GenBank/DDBJ databases">
        <title>Chitinophaga sp. G-6-1-13 sp. nov., isolated from soil.</title>
        <authorList>
            <person name="Dahal R.H."/>
            <person name="Chaudhary D.K."/>
        </authorList>
    </citation>
    <scope>NUCLEOTIDE SEQUENCE [LARGE SCALE GENOMIC DNA]</scope>
    <source>
        <strain evidence="3 4">G-6-1-13</strain>
    </source>
</reference>
<gene>
    <name evidence="3" type="ORF">HHL17_30155</name>
</gene>
<organism evidence="3 4">
    <name type="scientific">Chitinophaga fulva</name>
    <dbReference type="NCBI Taxonomy" id="2728842"/>
    <lineage>
        <taxon>Bacteria</taxon>
        <taxon>Pseudomonadati</taxon>
        <taxon>Bacteroidota</taxon>
        <taxon>Chitinophagia</taxon>
        <taxon>Chitinophagales</taxon>
        <taxon>Chitinophagaceae</taxon>
        <taxon>Chitinophaga</taxon>
    </lineage>
</organism>
<dbReference type="Pfam" id="PF14344">
    <property type="entry name" value="DUF4397"/>
    <property type="match status" value="1"/>
</dbReference>
<keyword evidence="1" id="KW-0732">Signal</keyword>
<evidence type="ECO:0000259" key="2">
    <source>
        <dbReference type="Pfam" id="PF14344"/>
    </source>
</evidence>
<comment type="caution">
    <text evidence="3">The sequence shown here is derived from an EMBL/GenBank/DDBJ whole genome shotgun (WGS) entry which is preliminary data.</text>
</comment>
<sequence>MKKLLIVVLGWLIVMTACKKNSDSAIPVTSSSFMFFNGVPDKAYDIWLDTTQVATAVTFGKNSPYRSMRAQLYTMYMVDTSAPGNKRRIGQINLRNNRFFSAYLGYDSANKILVFNTLEDDLTAPKPDSMKLRIISLSYAFKSNGQAVGMDLFSQNNKIFRGIGFTQFTPYVTLFGDSIYHFNFRRTDDTTIIPHRSDFVARPGKIYTMVTVGNLLDSATFKTFTITHN</sequence>
<dbReference type="InterPro" id="IPR025510">
    <property type="entry name" value="DUF4397"/>
</dbReference>
<evidence type="ECO:0000313" key="3">
    <source>
        <dbReference type="EMBL" id="NML41488.1"/>
    </source>
</evidence>
<dbReference type="AlphaFoldDB" id="A0A848H0Z3"/>
<dbReference type="EMBL" id="JABBGC010000004">
    <property type="protein sequence ID" value="NML41488.1"/>
    <property type="molecule type" value="Genomic_DNA"/>
</dbReference>
<protein>
    <submittedName>
        <fullName evidence="3">DUF4397 domain-containing protein</fullName>
    </submittedName>
</protein>
<name>A0A848H0Z3_9BACT</name>
<evidence type="ECO:0000256" key="1">
    <source>
        <dbReference type="SAM" id="SignalP"/>
    </source>
</evidence>
<feature type="chain" id="PRO_5033022397" evidence="1">
    <location>
        <begin position="20"/>
        <end position="229"/>
    </location>
</feature>
<dbReference type="RefSeq" id="WP_169228540.1">
    <property type="nucleotide sequence ID" value="NZ_JABBGC010000004.1"/>
</dbReference>
<evidence type="ECO:0000313" key="4">
    <source>
        <dbReference type="Proteomes" id="UP000583266"/>
    </source>
</evidence>
<proteinExistence type="predicted"/>
<dbReference type="Proteomes" id="UP000583266">
    <property type="component" value="Unassembled WGS sequence"/>
</dbReference>
<dbReference type="PROSITE" id="PS51257">
    <property type="entry name" value="PROKAR_LIPOPROTEIN"/>
    <property type="match status" value="1"/>
</dbReference>
<accession>A0A848H0Z3</accession>
<keyword evidence="4" id="KW-1185">Reference proteome</keyword>